<feature type="compositionally biased region" description="Polar residues" evidence="1">
    <location>
        <begin position="1"/>
        <end position="11"/>
    </location>
</feature>
<evidence type="ECO:0000313" key="3">
    <source>
        <dbReference type="Proteomes" id="UP000075883"/>
    </source>
</evidence>
<dbReference type="EMBL" id="AXCM01016584">
    <property type="status" value="NOT_ANNOTATED_CDS"/>
    <property type="molecule type" value="Genomic_DNA"/>
</dbReference>
<evidence type="ECO:0000313" key="2">
    <source>
        <dbReference type="EnsemblMetazoa" id="ACUA006442-PA"/>
    </source>
</evidence>
<accession>A0A182M0G3</accession>
<proteinExistence type="predicted"/>
<evidence type="ECO:0000256" key="1">
    <source>
        <dbReference type="SAM" id="MobiDB-lite"/>
    </source>
</evidence>
<protein>
    <submittedName>
        <fullName evidence="2">Uncharacterized protein</fullName>
    </submittedName>
</protein>
<feature type="region of interest" description="Disordered" evidence="1">
    <location>
        <begin position="1"/>
        <end position="20"/>
    </location>
</feature>
<dbReference type="EnsemblMetazoa" id="ACUA006442-RA">
    <property type="protein sequence ID" value="ACUA006442-PA"/>
    <property type="gene ID" value="ACUA006442"/>
</dbReference>
<reference evidence="3" key="1">
    <citation type="submission" date="2013-09" db="EMBL/GenBank/DDBJ databases">
        <title>The Genome Sequence of Anopheles culicifacies species A.</title>
        <authorList>
            <consortium name="The Broad Institute Genomics Platform"/>
            <person name="Neafsey D.E."/>
            <person name="Besansky N."/>
            <person name="Howell P."/>
            <person name="Walton C."/>
            <person name="Young S.K."/>
            <person name="Zeng Q."/>
            <person name="Gargeya S."/>
            <person name="Fitzgerald M."/>
            <person name="Haas B."/>
            <person name="Abouelleil A."/>
            <person name="Allen A.W."/>
            <person name="Alvarado L."/>
            <person name="Arachchi H.M."/>
            <person name="Berlin A.M."/>
            <person name="Chapman S.B."/>
            <person name="Gainer-Dewar J."/>
            <person name="Goldberg J."/>
            <person name="Griggs A."/>
            <person name="Gujja S."/>
            <person name="Hansen M."/>
            <person name="Howarth C."/>
            <person name="Imamovic A."/>
            <person name="Ireland A."/>
            <person name="Larimer J."/>
            <person name="McCowan C."/>
            <person name="Murphy C."/>
            <person name="Pearson M."/>
            <person name="Poon T.W."/>
            <person name="Priest M."/>
            <person name="Roberts A."/>
            <person name="Saif S."/>
            <person name="Shea T."/>
            <person name="Sisk P."/>
            <person name="Sykes S."/>
            <person name="Wortman J."/>
            <person name="Nusbaum C."/>
            <person name="Birren B."/>
        </authorList>
    </citation>
    <scope>NUCLEOTIDE SEQUENCE [LARGE SCALE GENOMIC DNA]</scope>
    <source>
        <strain evidence="3">A-37</strain>
    </source>
</reference>
<keyword evidence="3" id="KW-1185">Reference proteome</keyword>
<sequence length="108" mass="11900">MEKHGSNSNFPHPSPAGVRTRDGLLPFVWTVACRRRMRSAAVQVAEFDPTPRNFAPFISGRARAAMKSEDPKSSSWSSSSDDVGNDARQYLHLFWQAALQPCAGVPVQ</sequence>
<reference evidence="2" key="2">
    <citation type="submission" date="2020-05" db="UniProtKB">
        <authorList>
            <consortium name="EnsemblMetazoa"/>
        </authorList>
    </citation>
    <scope>IDENTIFICATION</scope>
    <source>
        <strain evidence="2">A-37</strain>
    </source>
</reference>
<dbReference type="AlphaFoldDB" id="A0A182M0G3"/>
<name>A0A182M0G3_9DIPT</name>
<dbReference type="VEuPathDB" id="VectorBase:ACUA006442"/>
<dbReference type="PROSITE" id="PS51257">
    <property type="entry name" value="PROKAR_LIPOPROTEIN"/>
    <property type="match status" value="1"/>
</dbReference>
<dbReference type="Proteomes" id="UP000075883">
    <property type="component" value="Unassembled WGS sequence"/>
</dbReference>
<organism evidence="2 3">
    <name type="scientific">Anopheles culicifacies</name>
    <dbReference type="NCBI Taxonomy" id="139723"/>
    <lineage>
        <taxon>Eukaryota</taxon>
        <taxon>Metazoa</taxon>
        <taxon>Ecdysozoa</taxon>
        <taxon>Arthropoda</taxon>
        <taxon>Hexapoda</taxon>
        <taxon>Insecta</taxon>
        <taxon>Pterygota</taxon>
        <taxon>Neoptera</taxon>
        <taxon>Endopterygota</taxon>
        <taxon>Diptera</taxon>
        <taxon>Nematocera</taxon>
        <taxon>Culicoidea</taxon>
        <taxon>Culicidae</taxon>
        <taxon>Anophelinae</taxon>
        <taxon>Anopheles</taxon>
        <taxon>culicifacies species complex</taxon>
    </lineage>
</organism>